<dbReference type="Pfam" id="PF00480">
    <property type="entry name" value="ROK"/>
    <property type="match status" value="1"/>
</dbReference>
<evidence type="ECO:0000256" key="1">
    <source>
        <dbReference type="ARBA" id="ARBA00006479"/>
    </source>
</evidence>
<dbReference type="Gene3D" id="1.10.10.10">
    <property type="entry name" value="Winged helix-like DNA-binding domain superfamily/Winged helix DNA-binding domain"/>
    <property type="match status" value="1"/>
</dbReference>
<dbReference type="Pfam" id="PF13412">
    <property type="entry name" value="HTH_24"/>
    <property type="match status" value="1"/>
</dbReference>
<dbReference type="Proteomes" id="UP000239241">
    <property type="component" value="Unassembled WGS sequence"/>
</dbReference>
<organism evidence="2 3">
    <name type="scientific">Clavibacter michiganensis</name>
    <dbReference type="NCBI Taxonomy" id="28447"/>
    <lineage>
        <taxon>Bacteria</taxon>
        <taxon>Bacillati</taxon>
        <taxon>Actinomycetota</taxon>
        <taxon>Actinomycetes</taxon>
        <taxon>Micrococcales</taxon>
        <taxon>Microbacteriaceae</taxon>
        <taxon>Clavibacter</taxon>
    </lineage>
</organism>
<dbReference type="SUPFAM" id="SSF46785">
    <property type="entry name" value="Winged helix' DNA-binding domain"/>
    <property type="match status" value="1"/>
</dbReference>
<dbReference type="EMBL" id="PSXY01000010">
    <property type="protein sequence ID" value="PPF68079.1"/>
    <property type="molecule type" value="Genomic_DNA"/>
</dbReference>
<dbReference type="InterPro" id="IPR000600">
    <property type="entry name" value="ROK"/>
</dbReference>
<evidence type="ECO:0000313" key="3">
    <source>
        <dbReference type="Proteomes" id="UP000239241"/>
    </source>
</evidence>
<protein>
    <recommendedName>
        <fullName evidence="4">ROK family transcriptional regulator</fullName>
    </recommendedName>
</protein>
<name>A0A2S5VUK3_9MICO</name>
<dbReference type="AlphaFoldDB" id="A0A2S5VUK3"/>
<dbReference type="InterPro" id="IPR036390">
    <property type="entry name" value="WH_DNA-bd_sf"/>
</dbReference>
<proteinExistence type="inferred from homology"/>
<accession>A0A2S5VUK3</accession>
<comment type="similarity">
    <text evidence="1">Belongs to the ROK (NagC/XylR) family.</text>
</comment>
<dbReference type="InterPro" id="IPR043129">
    <property type="entry name" value="ATPase_NBD"/>
</dbReference>
<gene>
    <name evidence="2" type="ORF">C5E16_07960</name>
</gene>
<dbReference type="PANTHER" id="PTHR18964">
    <property type="entry name" value="ROK (REPRESSOR, ORF, KINASE) FAMILY"/>
    <property type="match status" value="1"/>
</dbReference>
<evidence type="ECO:0000313" key="2">
    <source>
        <dbReference type="EMBL" id="PPF68079.1"/>
    </source>
</evidence>
<evidence type="ECO:0008006" key="4">
    <source>
        <dbReference type="Google" id="ProtNLM"/>
    </source>
</evidence>
<dbReference type="PANTHER" id="PTHR18964:SF149">
    <property type="entry name" value="BIFUNCTIONAL UDP-N-ACETYLGLUCOSAMINE 2-EPIMERASE_N-ACETYLMANNOSAMINE KINASE"/>
    <property type="match status" value="1"/>
</dbReference>
<dbReference type="RefSeq" id="WP_104290210.1">
    <property type="nucleotide sequence ID" value="NZ_PSXY01000010.1"/>
</dbReference>
<dbReference type="InterPro" id="IPR036388">
    <property type="entry name" value="WH-like_DNA-bd_sf"/>
</dbReference>
<dbReference type="SUPFAM" id="SSF53067">
    <property type="entry name" value="Actin-like ATPase domain"/>
    <property type="match status" value="1"/>
</dbReference>
<dbReference type="InterPro" id="IPR019885">
    <property type="entry name" value="Tscrpt_reg_HTH_AsnC-type_CS"/>
</dbReference>
<reference evidence="2 3" key="1">
    <citation type="submission" date="2018-02" db="EMBL/GenBank/DDBJ databases">
        <title>Bacteriophage NCPPB3778 and a type I-E CRISPR drive the evolution of the US Biological Select Agent, Rathayibacter toxicus.</title>
        <authorList>
            <person name="Davis E.W.II."/>
            <person name="Tabima J.F."/>
            <person name="Weisberg A.J."/>
            <person name="Lopes L.D."/>
            <person name="Wiseman M.S."/>
            <person name="Wiseman M.S."/>
            <person name="Pupko T."/>
            <person name="Belcher M.S."/>
            <person name="Sechler A.J."/>
            <person name="Tancos M.A."/>
            <person name="Schroeder B.K."/>
            <person name="Murray T.D."/>
            <person name="Luster D.G."/>
            <person name="Schneider W.L."/>
            <person name="Rogers E."/>
            <person name="Andreote F.D."/>
            <person name="Grunwald N.J."/>
            <person name="Putnam M.L."/>
            <person name="Chang J.H."/>
        </authorList>
    </citation>
    <scope>NUCLEOTIDE SEQUENCE [LARGE SCALE GENOMIC DNA]</scope>
    <source>
        <strain evidence="2 3">AY1B3</strain>
    </source>
</reference>
<sequence>MATNSPHLQDVEVAPGSVGDVLRLIREERAASRSAIARRTGLSPSTVGLRVDALLRLGLIAEEGDEESRGGRRAKRLEVVRQAGSVAAVDFGARHLTVAVADLAGGVVGSVRRPGLPDHDPESVVATMWAEVQGLLAEHGLDPALLSGIGVGLPAPIEHPSGRVVLPSFMPSWHNVSLPALFAAHTDVPVVVENDANLVALAESAPGARSDADHLLAVVLGTRIGSGILTGGRLHRGSSGAAGEISHSAVDGEAAISCICGIPDCLESVAGGGAVAARLTALGHPVASASDIIDLGRTADPEVVTVLRDAGTRIGASLATIVNFLNPRTVVLSGTMSASAPLVAAIRAELFSRCLPIAAHDLDVRAAADPANAVVRGATRMILEEVLAPARVEQRVRALAESEAAAGATA</sequence>
<dbReference type="PROSITE" id="PS00519">
    <property type="entry name" value="HTH_ASNC_1"/>
    <property type="match status" value="1"/>
</dbReference>
<dbReference type="Gene3D" id="3.30.420.40">
    <property type="match status" value="2"/>
</dbReference>
<comment type="caution">
    <text evidence="2">The sequence shown here is derived from an EMBL/GenBank/DDBJ whole genome shotgun (WGS) entry which is preliminary data.</text>
</comment>